<dbReference type="EMBL" id="HBUE01211644">
    <property type="protein sequence ID" value="CAG6534748.1"/>
    <property type="molecule type" value="Transcribed_RNA"/>
</dbReference>
<dbReference type="Gene3D" id="1.20.5.340">
    <property type="match status" value="2"/>
</dbReference>
<dbReference type="PANTHER" id="PTHR46349">
    <property type="entry name" value="CINGULIN-LIKE PROTEIN 1-RELATED"/>
    <property type="match status" value="1"/>
</dbReference>
<comment type="subcellular location">
    <subcellularLocation>
        <location evidence="1">Cytoplasm</location>
        <location evidence="1">Myofibril</location>
    </subcellularLocation>
</comment>
<dbReference type="GO" id="GO:0005923">
    <property type="term" value="C:bicellular tight junction"/>
    <property type="evidence" value="ECO:0007669"/>
    <property type="project" value="TreeGrafter"/>
</dbReference>
<dbReference type="SUPFAM" id="SSF90257">
    <property type="entry name" value="Myosin rod fragments"/>
    <property type="match status" value="2"/>
</dbReference>
<protein>
    <submittedName>
        <fullName evidence="13">Paramyosin, long form</fullName>
    </submittedName>
</protein>
<evidence type="ECO:0000259" key="12">
    <source>
        <dbReference type="Pfam" id="PF01576"/>
    </source>
</evidence>
<sequence length="882" mass="103151">MSSSAVTTKTSKYTYKSSGGGTADVSIEYSADLSALSRLEDKLRLLQEDLESERSLRQRIEREKADLSVQVIQMSERLEEAEGGAESVLEINRKRDAELNKLRKLLEDVHLESEETAHILKKKHQEIVSDFNEQIESLTKVKQRVEKEKSKLQAEIYELLSQIESVSKDKSVSIKTIEKLEVHVTELNIRIEELNRTIVDITSHKTRLSQENIDLVKNVQDLKINIESISFAKSQLNSQFEDARRRLEEEDRRRSILESNLHQVETELESVRLQLEEESEARLDLERQLIKANGEAGTFKSKYEAEVHARTEEVEEIRRKYTIRIQESEEHIESLQLRLSKLEKEKSRMSNEIEILIIDLEKANNGIREYSKRIEILEKTNIEIKTRLEETITLYDQSQRDLRQKTQDYQRLSHELDATREQKDQLTRDNNKMQKELHESRAAITDLTRRLHDYEVELRRLENEREELTAAYKEAESGRKAEEKRAQALSAEYGQFRHDTERRLLEKEEEIEVIRKQTSIEIEQLNARVVEAETKLKSEVMRIKKKLQIQITELEMSLDVANHTNIELQKTIKRQSAQLTEITAHYDEIQRQLQSTVDQYGIAQRRIQSLTGELEEIRVNYDSSLRSKRQVEVSLEEAQSRINELTLSNASYATLRSKLEQELQTLAVDYEEVTRELRVSDERYQKVQVELKHTVELLHEEQERIVKIETIKKSLEVEVKQLSVRLEEVEVNAVAGSRRIISKLEARLRDIEAELEGERNRHSETIKILRKKERSVKEVYIQIEEDQKNIQLLQDALEKANQKIAAYKRQLVEQEQCSQQCVTKVRRFQRELEAAEDRADCAESNLTMVRAKHRTFVTTSTVPGSQVYLVQESTTRTVNESS</sequence>
<evidence type="ECO:0000256" key="1">
    <source>
        <dbReference type="ARBA" id="ARBA00004657"/>
    </source>
</evidence>
<feature type="coiled-coil region" evidence="10">
    <location>
        <begin position="628"/>
        <end position="852"/>
    </location>
</feature>
<comment type="similarity">
    <text evidence="2">Belongs to the paramyosin family.</text>
</comment>
<dbReference type="PANTHER" id="PTHR46349:SF7">
    <property type="entry name" value="MYOSIN TAIL DOMAIN-CONTAINING PROTEIN"/>
    <property type="match status" value="1"/>
</dbReference>
<evidence type="ECO:0000256" key="3">
    <source>
        <dbReference type="ARBA" id="ARBA00022433"/>
    </source>
</evidence>
<keyword evidence="4" id="KW-0963">Cytoplasm</keyword>
<keyword evidence="3" id="KW-0787">Thick filament</keyword>
<evidence type="ECO:0000256" key="6">
    <source>
        <dbReference type="ARBA" id="ARBA00023123"/>
    </source>
</evidence>
<reference evidence="13" key="1">
    <citation type="submission" date="2021-05" db="EMBL/GenBank/DDBJ databases">
        <authorList>
            <person name="Alioto T."/>
            <person name="Alioto T."/>
            <person name="Gomez Garrido J."/>
        </authorList>
    </citation>
    <scope>NUCLEOTIDE SEQUENCE</scope>
</reference>
<evidence type="ECO:0000256" key="9">
    <source>
        <dbReference type="ARBA" id="ARBA00049580"/>
    </source>
</evidence>
<evidence type="ECO:0000256" key="7">
    <source>
        <dbReference type="ARBA" id="ARBA00023175"/>
    </source>
</evidence>
<evidence type="ECO:0000256" key="5">
    <source>
        <dbReference type="ARBA" id="ARBA00023054"/>
    </source>
</evidence>
<dbReference type="InterPro" id="IPR002928">
    <property type="entry name" value="Myosin_tail"/>
</dbReference>
<keyword evidence="6" id="KW-0518">Myosin</keyword>
<evidence type="ECO:0000256" key="11">
    <source>
        <dbReference type="SAM" id="MobiDB-lite"/>
    </source>
</evidence>
<feature type="compositionally biased region" description="Low complexity" evidence="11">
    <location>
        <begin position="7"/>
        <end position="17"/>
    </location>
</feature>
<dbReference type="Pfam" id="PF01576">
    <property type="entry name" value="Myosin_tail_1"/>
    <property type="match status" value="1"/>
</dbReference>
<keyword evidence="8" id="KW-0514">Muscle protein</keyword>
<organism evidence="13">
    <name type="scientific">Culex pipiens</name>
    <name type="common">House mosquito</name>
    <dbReference type="NCBI Taxonomy" id="7175"/>
    <lineage>
        <taxon>Eukaryota</taxon>
        <taxon>Metazoa</taxon>
        <taxon>Ecdysozoa</taxon>
        <taxon>Arthropoda</taxon>
        <taxon>Hexapoda</taxon>
        <taxon>Insecta</taxon>
        <taxon>Pterygota</taxon>
        <taxon>Neoptera</taxon>
        <taxon>Endopterygota</taxon>
        <taxon>Diptera</taxon>
        <taxon>Nematocera</taxon>
        <taxon>Culicoidea</taxon>
        <taxon>Culicidae</taxon>
        <taxon>Culicinae</taxon>
        <taxon>Culicini</taxon>
        <taxon>Culex</taxon>
        <taxon>Culex</taxon>
    </lineage>
</organism>
<dbReference type="AlphaFoldDB" id="A0A8D8AG54"/>
<dbReference type="EMBL" id="HBUE01318076">
    <property type="protein sequence ID" value="CAG6586696.1"/>
    <property type="molecule type" value="Transcribed_RNA"/>
</dbReference>
<dbReference type="InterPro" id="IPR014751">
    <property type="entry name" value="XRCC4-like_C"/>
</dbReference>
<accession>A0A8D8AG54</accession>
<evidence type="ECO:0000256" key="8">
    <source>
        <dbReference type="ARBA" id="ARBA00023179"/>
    </source>
</evidence>
<dbReference type="GO" id="GO:0030239">
    <property type="term" value="P:myofibril assembly"/>
    <property type="evidence" value="ECO:0007669"/>
    <property type="project" value="UniProtKB-ARBA"/>
</dbReference>
<evidence type="ECO:0000256" key="10">
    <source>
        <dbReference type="SAM" id="Coils"/>
    </source>
</evidence>
<dbReference type="GO" id="GO:0016459">
    <property type="term" value="C:myosin complex"/>
    <property type="evidence" value="ECO:0007669"/>
    <property type="project" value="UniProtKB-KW"/>
</dbReference>
<feature type="region of interest" description="Disordered" evidence="11">
    <location>
        <begin position="1"/>
        <end position="24"/>
    </location>
</feature>
<evidence type="ECO:0000313" key="13">
    <source>
        <dbReference type="EMBL" id="CAG6456571.1"/>
    </source>
</evidence>
<dbReference type="EMBL" id="HBUE01031212">
    <property type="protein sequence ID" value="CAG6456571.1"/>
    <property type="molecule type" value="Transcribed_RNA"/>
</dbReference>
<name>A0A8D8AG54_CULPI</name>
<keyword evidence="7" id="KW-0505">Motor protein</keyword>
<comment type="function">
    <text evidence="9">Paramyosin is a major structural component of many thick filaments isolated from invertebrate muscles.</text>
</comment>
<evidence type="ECO:0000256" key="4">
    <source>
        <dbReference type="ARBA" id="ARBA00022490"/>
    </source>
</evidence>
<dbReference type="GO" id="GO:0032982">
    <property type="term" value="C:myosin filament"/>
    <property type="evidence" value="ECO:0007669"/>
    <property type="project" value="UniProtKB-KW"/>
</dbReference>
<dbReference type="FunFam" id="1.20.5.340:FF:000035">
    <property type="entry name" value="Paramyosin, long form"/>
    <property type="match status" value="1"/>
</dbReference>
<proteinExistence type="inferred from homology"/>
<keyword evidence="5 10" id="KW-0175">Coiled coil</keyword>
<feature type="coiled-coil region" evidence="10">
    <location>
        <begin position="36"/>
        <end position="77"/>
    </location>
</feature>
<feature type="coiled-coil region" evidence="10">
    <location>
        <begin position="128"/>
        <end position="592"/>
    </location>
</feature>
<dbReference type="GO" id="GO:0030016">
    <property type="term" value="C:myofibril"/>
    <property type="evidence" value="ECO:0007669"/>
    <property type="project" value="UniProtKB-SubCell"/>
</dbReference>
<feature type="domain" description="Myosin tail" evidence="12">
    <location>
        <begin position="37"/>
        <end position="852"/>
    </location>
</feature>
<dbReference type="Gene3D" id="1.20.5.370">
    <property type="match status" value="1"/>
</dbReference>
<evidence type="ECO:0000256" key="2">
    <source>
        <dbReference type="ARBA" id="ARBA00008447"/>
    </source>
</evidence>